<evidence type="ECO:0000256" key="2">
    <source>
        <dbReference type="ARBA" id="ARBA00022723"/>
    </source>
</evidence>
<dbReference type="InterPro" id="IPR046799">
    <property type="entry name" value="ROXA-like_wH"/>
</dbReference>
<name>A0ABN8ECY0_9GAMM</name>
<dbReference type="PANTHER" id="PTHR13096:SF8">
    <property type="entry name" value="RIBOSOMAL OXYGENASE 1"/>
    <property type="match status" value="1"/>
</dbReference>
<evidence type="ECO:0000259" key="6">
    <source>
        <dbReference type="PROSITE" id="PS51184"/>
    </source>
</evidence>
<feature type="domain" description="JmjC" evidence="6">
    <location>
        <begin position="96"/>
        <end position="224"/>
    </location>
</feature>
<dbReference type="Pfam" id="PF08007">
    <property type="entry name" value="JmjC_2"/>
    <property type="match status" value="1"/>
</dbReference>
<dbReference type="Proteomes" id="UP000838100">
    <property type="component" value="Unassembled WGS sequence"/>
</dbReference>
<evidence type="ECO:0000256" key="4">
    <source>
        <dbReference type="ARBA" id="ARBA00023002"/>
    </source>
</evidence>
<protein>
    <recommendedName>
        <fullName evidence="6">JmjC domain-containing protein</fullName>
    </recommendedName>
</protein>
<evidence type="ECO:0000256" key="1">
    <source>
        <dbReference type="ARBA" id="ARBA00001954"/>
    </source>
</evidence>
<dbReference type="Gene3D" id="3.40.366.30">
    <property type="entry name" value="50S ribosomal protein L16 arginine hydroxylase, Chain A, Domain 2"/>
    <property type="match status" value="1"/>
</dbReference>
<reference evidence="7" key="1">
    <citation type="submission" date="2021-12" db="EMBL/GenBank/DDBJ databases">
        <authorList>
            <person name="Rodrigo-Torres L."/>
            <person name="Arahal R. D."/>
            <person name="Lucena T."/>
        </authorList>
    </citation>
    <scope>NUCLEOTIDE SEQUENCE</scope>
    <source>
        <strain evidence="7">CECT 8267</strain>
    </source>
</reference>
<comment type="caution">
    <text evidence="7">The sequence shown here is derived from an EMBL/GenBank/DDBJ whole genome shotgun (WGS) entry which is preliminary data.</text>
</comment>
<evidence type="ECO:0000313" key="8">
    <source>
        <dbReference type="Proteomes" id="UP000838100"/>
    </source>
</evidence>
<comment type="cofactor">
    <cofactor evidence="1">
        <name>Fe(2+)</name>
        <dbReference type="ChEBI" id="CHEBI:29033"/>
    </cofactor>
</comment>
<keyword evidence="3" id="KW-0223">Dioxygenase</keyword>
<dbReference type="SUPFAM" id="SSF51197">
    <property type="entry name" value="Clavaminate synthase-like"/>
    <property type="match status" value="1"/>
</dbReference>
<keyword evidence="8" id="KW-1185">Reference proteome</keyword>
<dbReference type="EMBL" id="CAKLPX010000001">
    <property type="protein sequence ID" value="CAH0990333.1"/>
    <property type="molecule type" value="Genomic_DNA"/>
</dbReference>
<dbReference type="SMART" id="SM00558">
    <property type="entry name" value="JmjC"/>
    <property type="match status" value="1"/>
</dbReference>
<dbReference type="InterPro" id="IPR003347">
    <property type="entry name" value="JmjC_dom"/>
</dbReference>
<evidence type="ECO:0000256" key="5">
    <source>
        <dbReference type="ARBA" id="ARBA00023004"/>
    </source>
</evidence>
<keyword evidence="4" id="KW-0560">Oxidoreductase</keyword>
<organism evidence="7 8">
    <name type="scientific">Sinobacterium norvegicum</name>
    <dbReference type="NCBI Taxonomy" id="1641715"/>
    <lineage>
        <taxon>Bacteria</taxon>
        <taxon>Pseudomonadati</taxon>
        <taxon>Pseudomonadota</taxon>
        <taxon>Gammaproteobacteria</taxon>
        <taxon>Cellvibrionales</taxon>
        <taxon>Spongiibacteraceae</taxon>
        <taxon>Sinobacterium</taxon>
    </lineage>
</organism>
<gene>
    <name evidence="7" type="ORF">SIN8267_00425</name>
</gene>
<sequence>MNIFGSISAEHFMQEYWQKKPLLIKNAFPDWQNIVSPEELAGLSLEDFIESRLLIGNSAFDHWQLEHGPFQEERFSQLDKKHWTLLVQGVDQWVEEVGILLDQFRFAPNWRVDDVMISYAVDQGSVGPHFDNYDVFLIQGLGKREWQVGSECDASTPLTDNQQLKILKNMETVDRWVLEPGDMLYIPPKFSHWGKAIGESMTYSIGFTSPTESQIINHICDDYVSRSDDNIRYADPELTLTKTPGEITAQAIDKIKAMLNNVLNDEAQLIRAFGEMVTEPKNPDLFQHTDTPSEIEIKQQLESHAVITVNSSSNFSYFVQQNNCILFVDGQSFICTSEGSIAVAKQLADAGGLMIDEMSNQLSDNQTMILLSELMSHDSIEFIND</sequence>
<dbReference type="Pfam" id="PF20514">
    <property type="entry name" value="WHD_ROXA"/>
    <property type="match status" value="1"/>
</dbReference>
<dbReference type="PROSITE" id="PS51184">
    <property type="entry name" value="JMJC"/>
    <property type="match status" value="1"/>
</dbReference>
<dbReference type="Gene3D" id="2.60.120.650">
    <property type="entry name" value="Cupin"/>
    <property type="match status" value="1"/>
</dbReference>
<dbReference type="RefSeq" id="WP_237443013.1">
    <property type="nucleotide sequence ID" value="NZ_CAKLPX010000001.1"/>
</dbReference>
<keyword evidence="2" id="KW-0479">Metal-binding</keyword>
<keyword evidence="5" id="KW-0408">Iron</keyword>
<accession>A0ABN8ECY0</accession>
<dbReference type="PANTHER" id="PTHR13096">
    <property type="entry name" value="MINA53 MYC INDUCED NUCLEAR ANTIGEN"/>
    <property type="match status" value="1"/>
</dbReference>
<evidence type="ECO:0000256" key="3">
    <source>
        <dbReference type="ARBA" id="ARBA00022964"/>
    </source>
</evidence>
<dbReference type="InterPro" id="IPR039994">
    <property type="entry name" value="NO66-like"/>
</dbReference>
<evidence type="ECO:0000313" key="7">
    <source>
        <dbReference type="EMBL" id="CAH0990333.1"/>
    </source>
</evidence>
<proteinExistence type="predicted"/>